<feature type="compositionally biased region" description="Low complexity" evidence="1">
    <location>
        <begin position="92"/>
        <end position="152"/>
    </location>
</feature>
<organism evidence="4 5">
    <name type="scientific">Actinomyces israelii</name>
    <dbReference type="NCBI Taxonomy" id="1659"/>
    <lineage>
        <taxon>Bacteria</taxon>
        <taxon>Bacillati</taxon>
        <taxon>Actinomycetota</taxon>
        <taxon>Actinomycetes</taxon>
        <taxon>Actinomycetales</taxon>
        <taxon>Actinomycetaceae</taxon>
        <taxon>Actinomyces</taxon>
    </lineage>
</organism>
<evidence type="ECO:0000256" key="1">
    <source>
        <dbReference type="SAM" id="MobiDB-lite"/>
    </source>
</evidence>
<keyword evidence="5" id="KW-1185">Reference proteome</keyword>
<keyword evidence="2" id="KW-0472">Membrane</keyword>
<dbReference type="Pfam" id="PF25591">
    <property type="entry name" value="LRV_2"/>
    <property type="match status" value="1"/>
</dbReference>
<proteinExistence type="predicted"/>
<dbReference type="PROSITE" id="PS50835">
    <property type="entry name" value="IG_LIKE"/>
    <property type="match status" value="1"/>
</dbReference>
<evidence type="ECO:0000313" key="4">
    <source>
        <dbReference type="EMBL" id="MCZ0859078.1"/>
    </source>
</evidence>
<feature type="compositionally biased region" description="Low complexity" evidence="1">
    <location>
        <begin position="221"/>
        <end position="259"/>
    </location>
</feature>
<protein>
    <recommendedName>
        <fullName evidence="3">Ig-like domain-containing protein</fullName>
    </recommendedName>
</protein>
<dbReference type="Proteomes" id="UP001072034">
    <property type="component" value="Unassembled WGS sequence"/>
</dbReference>
<feature type="domain" description="Ig-like" evidence="3">
    <location>
        <begin position="255"/>
        <end position="363"/>
    </location>
</feature>
<dbReference type="RefSeq" id="WP_268918372.1">
    <property type="nucleotide sequence ID" value="NZ_JAPTMY010000038.1"/>
</dbReference>
<feature type="region of interest" description="Disordered" evidence="1">
    <location>
        <begin position="212"/>
        <end position="259"/>
    </location>
</feature>
<accession>A0ABT4IBG6</accession>
<reference evidence="4" key="1">
    <citation type="submission" date="2022-10" db="EMBL/GenBank/DDBJ databases">
        <title>Genome sequence of Actinomyces israelii ATCC 10048.</title>
        <authorList>
            <person name="Watt R.M."/>
            <person name="Tong W.M."/>
        </authorList>
    </citation>
    <scope>NUCLEOTIDE SEQUENCE</scope>
    <source>
        <strain evidence="4">ATCC 10048</strain>
    </source>
</reference>
<dbReference type="InterPro" id="IPR057893">
    <property type="entry name" value="LRV_2"/>
</dbReference>
<evidence type="ECO:0000256" key="2">
    <source>
        <dbReference type="SAM" id="Phobius"/>
    </source>
</evidence>
<feature type="region of interest" description="Disordered" evidence="1">
    <location>
        <begin position="88"/>
        <end position="166"/>
    </location>
</feature>
<gene>
    <name evidence="4" type="ORF">OHJ16_13620</name>
</gene>
<keyword evidence="2" id="KW-1133">Transmembrane helix</keyword>
<keyword evidence="2" id="KW-0812">Transmembrane</keyword>
<dbReference type="EMBL" id="JAPTMY010000038">
    <property type="protein sequence ID" value="MCZ0859078.1"/>
    <property type="molecule type" value="Genomic_DNA"/>
</dbReference>
<evidence type="ECO:0000313" key="5">
    <source>
        <dbReference type="Proteomes" id="UP001072034"/>
    </source>
</evidence>
<evidence type="ECO:0000259" key="3">
    <source>
        <dbReference type="PROSITE" id="PS50835"/>
    </source>
</evidence>
<feature type="transmembrane region" description="Helical" evidence="2">
    <location>
        <begin position="185"/>
        <end position="207"/>
    </location>
</feature>
<name>A0ABT4IBG6_9ACTO</name>
<comment type="caution">
    <text evidence="4">The sequence shown here is derived from an EMBL/GenBank/DDBJ whole genome shotgun (WGS) entry which is preliminary data.</text>
</comment>
<dbReference type="InterPro" id="IPR007110">
    <property type="entry name" value="Ig-like_dom"/>
</dbReference>
<sequence length="383" mass="40100">MSQAQDDLVAAASNPNTDLTKLHELANNYPGLRPYIATNPRTYPALLEWLGTLGDPAVDAALARRYGPAQPLTTAPADGATQILAPGQIGVQSPQSPPQQQSLTETQRQQPFQPGYAQQTQTFQQPQYQPVQPGYAQQTQTFQQPQYQPVQPEYARSAQSAQQAPEGVFGVGEAAEEETGPRPTLWLWILGAVAIVAVVAVVVWFILSNHGGGDSADDNSADSSVATTQSEPSKAAPSKKASPSAAPTPSATPTPKITAPAPANAIELSAFTAPSGNITCTLTEDSVTCTINEHNFTPTDASCRNSASSPVTWTVKKDGSATSSCGGSFSSAGAQLQYGSAAKNDSFACTSSENGVECWSQITGQGFKVSRDDSRGTSKSAQH</sequence>